<keyword evidence="4 9" id="KW-0418">Kinase</keyword>
<dbReference type="InterPro" id="IPR036554">
    <property type="entry name" value="GHMP_kinase_C_sf"/>
</dbReference>
<evidence type="ECO:0000256" key="6">
    <source>
        <dbReference type="ARBA" id="ARBA00022842"/>
    </source>
</evidence>
<feature type="domain" description="GHMP kinase C-terminal" evidence="8">
    <location>
        <begin position="129"/>
        <end position="213"/>
    </location>
</feature>
<keyword evidence="7" id="KW-0119">Carbohydrate metabolism</keyword>
<dbReference type="SUPFAM" id="SSF54211">
    <property type="entry name" value="Ribosomal protein S5 domain 2-like"/>
    <property type="match status" value="1"/>
</dbReference>
<evidence type="ECO:0000256" key="7">
    <source>
        <dbReference type="ARBA" id="ARBA00023277"/>
    </source>
</evidence>
<keyword evidence="1 9" id="KW-0808">Transferase</keyword>
<dbReference type="Gene3D" id="3.30.70.890">
    <property type="entry name" value="GHMP kinase, C-terminal domain"/>
    <property type="match status" value="1"/>
</dbReference>
<evidence type="ECO:0000256" key="5">
    <source>
        <dbReference type="ARBA" id="ARBA00022840"/>
    </source>
</evidence>
<dbReference type="EMBL" id="VSSQ01050033">
    <property type="protein sequence ID" value="MPN04105.1"/>
    <property type="molecule type" value="Genomic_DNA"/>
</dbReference>
<dbReference type="GO" id="GO:0004335">
    <property type="term" value="F:galactokinase activity"/>
    <property type="evidence" value="ECO:0007669"/>
    <property type="project" value="UniProtKB-EC"/>
</dbReference>
<dbReference type="GO" id="GO:0046872">
    <property type="term" value="F:metal ion binding"/>
    <property type="evidence" value="ECO:0007669"/>
    <property type="project" value="UniProtKB-KW"/>
</dbReference>
<dbReference type="InterPro" id="IPR020568">
    <property type="entry name" value="Ribosomal_Su5_D2-typ_SF"/>
</dbReference>
<dbReference type="EC" id="2.7.1.6" evidence="9"/>
<accession>A0A645EQ11</accession>
<comment type="caution">
    <text evidence="9">The sequence shown here is derived from an EMBL/GenBank/DDBJ whole genome shotgun (WGS) entry which is preliminary data.</text>
</comment>
<dbReference type="PRINTS" id="PR00959">
    <property type="entry name" value="MEVGALKINASE"/>
</dbReference>
<evidence type="ECO:0000313" key="9">
    <source>
        <dbReference type="EMBL" id="MPN04105.1"/>
    </source>
</evidence>
<dbReference type="InterPro" id="IPR014721">
    <property type="entry name" value="Ribsml_uS5_D2-typ_fold_subgr"/>
</dbReference>
<evidence type="ECO:0000256" key="1">
    <source>
        <dbReference type="ARBA" id="ARBA00022679"/>
    </source>
</evidence>
<gene>
    <name evidence="9" type="primary">galK_21</name>
    <name evidence="9" type="ORF">SDC9_151341</name>
</gene>
<dbReference type="Pfam" id="PF08544">
    <property type="entry name" value="GHMP_kinases_C"/>
    <property type="match status" value="1"/>
</dbReference>
<keyword evidence="6" id="KW-0460">Magnesium</keyword>
<organism evidence="9">
    <name type="scientific">bioreactor metagenome</name>
    <dbReference type="NCBI Taxonomy" id="1076179"/>
    <lineage>
        <taxon>unclassified sequences</taxon>
        <taxon>metagenomes</taxon>
        <taxon>ecological metagenomes</taxon>
    </lineage>
</organism>
<keyword evidence="5" id="KW-0067">ATP-binding</keyword>
<dbReference type="SUPFAM" id="SSF55060">
    <property type="entry name" value="GHMP Kinase, C-terminal domain"/>
    <property type="match status" value="1"/>
</dbReference>
<dbReference type="Gene3D" id="3.30.230.10">
    <property type="match status" value="1"/>
</dbReference>
<evidence type="ECO:0000259" key="8">
    <source>
        <dbReference type="Pfam" id="PF08544"/>
    </source>
</evidence>
<protein>
    <submittedName>
        <fullName evidence="9">Galactokinase</fullName>
        <ecNumber evidence="9">2.7.1.6</ecNumber>
    </submittedName>
</protein>
<evidence type="ECO:0000256" key="2">
    <source>
        <dbReference type="ARBA" id="ARBA00022723"/>
    </source>
</evidence>
<dbReference type="FunFam" id="3.30.70.890:FF:000001">
    <property type="entry name" value="Galactokinase"/>
    <property type="match status" value="1"/>
</dbReference>
<proteinExistence type="predicted"/>
<keyword evidence="2" id="KW-0479">Metal-binding</keyword>
<evidence type="ECO:0000256" key="3">
    <source>
        <dbReference type="ARBA" id="ARBA00022741"/>
    </source>
</evidence>
<dbReference type="PANTHER" id="PTHR10457">
    <property type="entry name" value="MEVALONATE KINASE/GALACTOKINASE"/>
    <property type="match status" value="1"/>
</dbReference>
<name>A0A645EQ11_9ZZZZ</name>
<evidence type="ECO:0000256" key="4">
    <source>
        <dbReference type="ARBA" id="ARBA00022777"/>
    </source>
</evidence>
<keyword evidence="3" id="KW-0547">Nucleotide-binding</keyword>
<dbReference type="GO" id="GO:0005829">
    <property type="term" value="C:cytosol"/>
    <property type="evidence" value="ECO:0007669"/>
    <property type="project" value="TreeGrafter"/>
</dbReference>
<dbReference type="InterPro" id="IPR013750">
    <property type="entry name" value="GHMP_kinase_C_dom"/>
</dbReference>
<dbReference type="GO" id="GO:0006012">
    <property type="term" value="P:galactose metabolic process"/>
    <property type="evidence" value="ECO:0007669"/>
    <property type="project" value="TreeGrafter"/>
</dbReference>
<dbReference type="AlphaFoldDB" id="A0A645EQ11"/>
<sequence>MDKALLCQKAEHQFAGMPCGIMDQFISVMGRKDHILLLDCRSRETSLVPMIDPSVALLVTNTNVKHELTGGEYAQRRAQCEEAARLLGVKSLRDVTADQLERAKGKMSDLVYRRARHVIGEIERTTHAAEGVRNSNWPTVGQLMYASHKSLREDYEVSCPELDAVVDIALSIGAKGGVYGCRMTGGGFGGCTVALIRADSITSISNTIAAEYEKRTRIKPTLFTSRPAAGATTIK</sequence>
<reference evidence="9" key="1">
    <citation type="submission" date="2019-08" db="EMBL/GenBank/DDBJ databases">
        <authorList>
            <person name="Kucharzyk K."/>
            <person name="Murdoch R.W."/>
            <person name="Higgins S."/>
            <person name="Loffler F."/>
        </authorList>
    </citation>
    <scope>NUCLEOTIDE SEQUENCE</scope>
</reference>
<dbReference type="PANTHER" id="PTHR10457:SF7">
    <property type="entry name" value="GALACTOKINASE-RELATED"/>
    <property type="match status" value="1"/>
</dbReference>
<dbReference type="GO" id="GO:0005524">
    <property type="term" value="F:ATP binding"/>
    <property type="evidence" value="ECO:0007669"/>
    <property type="project" value="UniProtKB-KW"/>
</dbReference>